<sequence length="485" mass="52181">MAPSGRRAKPPAPASATGSVRRSIRLAQQRKSPPSPTTVSPSASPRSLPPPRCRPHLHFRRSANQACLAGHVARHQVIFVHAWPGTGKSSQVPRILHAAGHGPVVCSQTYRIAAESAADMRSGEVACLTDRTPASPAPVTYTTHHALLRELPGDPLLSNYGAVVVDEADDGMLLTAAVLSRIKAAAARRSGLRVVVCSHGTKFNGDDEAVRRLFPGALDLWFRTKIGLCLSHFVTKPVTDYLTAAVDMVCHVHATEPPGDVLVFLPHCADVEAAERLLVSRSLPGVVTRCLHDGVPVDVVIGDVLRPTLDGERKVVLATDVADSAVFVDGIKYIVDSGYRCADNAPPSMVMTKASSLSPPARLVRGERKDSVVFGYHMKGWENRGKCFCLYTFDEAQEMLRTGCSPLRTNTDDVDRLAAVVLVLKDLGIARGHAVESFDFVLAPRPETFDRALAALVEAGALGLDGEVTEEGTSMARDILERCYF</sequence>
<name>A0A835KIG2_9POAL</name>
<dbReference type="Proteomes" id="UP000636709">
    <property type="component" value="Unassembled WGS sequence"/>
</dbReference>
<dbReference type="Gene3D" id="1.10.10.2130">
    <property type="entry name" value="DEAH helicase family, winged-helix domain"/>
    <property type="match status" value="1"/>
</dbReference>
<protein>
    <recommendedName>
        <fullName evidence="2">Helicase C-terminal domain-containing protein</fullName>
    </recommendedName>
</protein>
<accession>A0A835KIG2</accession>
<proteinExistence type="predicted"/>
<feature type="compositionally biased region" description="Low complexity" evidence="1">
    <location>
        <begin position="37"/>
        <end position="46"/>
    </location>
</feature>
<keyword evidence="4" id="KW-1185">Reference proteome</keyword>
<dbReference type="PANTHER" id="PTHR18934:SF126">
    <property type="entry name" value="OS03G0282700 PROTEIN"/>
    <property type="match status" value="1"/>
</dbReference>
<dbReference type="GO" id="GO:0003723">
    <property type="term" value="F:RNA binding"/>
    <property type="evidence" value="ECO:0007669"/>
    <property type="project" value="TreeGrafter"/>
</dbReference>
<dbReference type="InterPro" id="IPR001650">
    <property type="entry name" value="Helicase_C-like"/>
</dbReference>
<feature type="region of interest" description="Disordered" evidence="1">
    <location>
        <begin position="1"/>
        <end position="56"/>
    </location>
</feature>
<dbReference type="SUPFAM" id="SSF52540">
    <property type="entry name" value="P-loop containing nucleoside triphosphate hydrolases"/>
    <property type="match status" value="1"/>
</dbReference>
<dbReference type="InterPro" id="IPR027417">
    <property type="entry name" value="P-loop_NTPase"/>
</dbReference>
<evidence type="ECO:0000256" key="1">
    <source>
        <dbReference type="SAM" id="MobiDB-lite"/>
    </source>
</evidence>
<dbReference type="AlphaFoldDB" id="A0A835KIG2"/>
<dbReference type="PROSITE" id="PS51194">
    <property type="entry name" value="HELICASE_CTER"/>
    <property type="match status" value="1"/>
</dbReference>
<reference evidence="3" key="1">
    <citation type="submission" date="2020-07" db="EMBL/GenBank/DDBJ databases">
        <title>Genome sequence and genetic diversity analysis of an under-domesticated orphan crop, white fonio (Digitaria exilis).</title>
        <authorList>
            <person name="Bennetzen J.L."/>
            <person name="Chen S."/>
            <person name="Ma X."/>
            <person name="Wang X."/>
            <person name="Yssel A.E.J."/>
            <person name="Chaluvadi S.R."/>
            <person name="Johnson M."/>
            <person name="Gangashetty P."/>
            <person name="Hamidou F."/>
            <person name="Sanogo M.D."/>
            <person name="Zwaenepoel A."/>
            <person name="Wallace J."/>
            <person name="Van De Peer Y."/>
            <person name="Van Deynze A."/>
        </authorList>
    </citation>
    <scope>NUCLEOTIDE SEQUENCE</scope>
    <source>
        <tissue evidence="3">Leaves</tissue>
    </source>
</reference>
<feature type="domain" description="Helicase C-terminal" evidence="2">
    <location>
        <begin position="247"/>
        <end position="428"/>
    </location>
</feature>
<evidence type="ECO:0000313" key="3">
    <source>
        <dbReference type="EMBL" id="KAF8730901.1"/>
    </source>
</evidence>
<dbReference type="InterPro" id="IPR042035">
    <property type="entry name" value="DEAH_win-hel_dom"/>
</dbReference>
<dbReference type="GO" id="GO:0004386">
    <property type="term" value="F:helicase activity"/>
    <property type="evidence" value="ECO:0007669"/>
    <property type="project" value="TreeGrafter"/>
</dbReference>
<comment type="caution">
    <text evidence="3">The sequence shown here is derived from an EMBL/GenBank/DDBJ whole genome shotgun (WGS) entry which is preliminary data.</text>
</comment>
<dbReference type="Gene3D" id="3.40.50.300">
    <property type="entry name" value="P-loop containing nucleotide triphosphate hydrolases"/>
    <property type="match status" value="2"/>
</dbReference>
<gene>
    <name evidence="3" type="ORF">HU200_016773</name>
</gene>
<dbReference type="OrthoDB" id="693889at2759"/>
<evidence type="ECO:0000313" key="4">
    <source>
        <dbReference type="Proteomes" id="UP000636709"/>
    </source>
</evidence>
<organism evidence="3 4">
    <name type="scientific">Digitaria exilis</name>
    <dbReference type="NCBI Taxonomy" id="1010633"/>
    <lineage>
        <taxon>Eukaryota</taxon>
        <taxon>Viridiplantae</taxon>
        <taxon>Streptophyta</taxon>
        <taxon>Embryophyta</taxon>
        <taxon>Tracheophyta</taxon>
        <taxon>Spermatophyta</taxon>
        <taxon>Magnoliopsida</taxon>
        <taxon>Liliopsida</taxon>
        <taxon>Poales</taxon>
        <taxon>Poaceae</taxon>
        <taxon>PACMAD clade</taxon>
        <taxon>Panicoideae</taxon>
        <taxon>Panicodae</taxon>
        <taxon>Paniceae</taxon>
        <taxon>Anthephorinae</taxon>
        <taxon>Digitaria</taxon>
    </lineage>
</organism>
<evidence type="ECO:0000259" key="2">
    <source>
        <dbReference type="PROSITE" id="PS51194"/>
    </source>
</evidence>
<dbReference type="PANTHER" id="PTHR18934">
    <property type="entry name" value="ATP-DEPENDENT RNA HELICASE"/>
    <property type="match status" value="1"/>
</dbReference>
<dbReference type="EMBL" id="JACEFO010001613">
    <property type="protein sequence ID" value="KAF8730901.1"/>
    <property type="molecule type" value="Genomic_DNA"/>
</dbReference>